<keyword evidence="3" id="KW-1185">Reference proteome</keyword>
<comment type="caution">
    <text evidence="2">The sequence shown here is derived from an EMBL/GenBank/DDBJ whole genome shotgun (WGS) entry which is preliminary data.</text>
</comment>
<gene>
    <name evidence="2" type="ORF">AACH06_08305</name>
</gene>
<keyword evidence="1" id="KW-0472">Membrane</keyword>
<evidence type="ECO:0000256" key="1">
    <source>
        <dbReference type="SAM" id="Phobius"/>
    </source>
</evidence>
<name>A0ABU9BM29_9BURK</name>
<dbReference type="RefSeq" id="WP_341425184.1">
    <property type="nucleotide sequence ID" value="NZ_JBBUTG010000004.1"/>
</dbReference>
<feature type="transmembrane region" description="Helical" evidence="1">
    <location>
        <begin position="33"/>
        <end position="56"/>
    </location>
</feature>
<evidence type="ECO:0000313" key="2">
    <source>
        <dbReference type="EMBL" id="MEK8030811.1"/>
    </source>
</evidence>
<protein>
    <submittedName>
        <fullName evidence="2">DUF58 domain-containing protein</fullName>
    </submittedName>
</protein>
<organism evidence="2 3">
    <name type="scientific">Ideonella lacteola</name>
    <dbReference type="NCBI Taxonomy" id="2984193"/>
    <lineage>
        <taxon>Bacteria</taxon>
        <taxon>Pseudomonadati</taxon>
        <taxon>Pseudomonadota</taxon>
        <taxon>Betaproteobacteria</taxon>
        <taxon>Burkholderiales</taxon>
        <taxon>Sphaerotilaceae</taxon>
        <taxon>Ideonella</taxon>
    </lineage>
</organism>
<dbReference type="PANTHER" id="PTHR34351:SF1">
    <property type="entry name" value="SLR1927 PROTEIN"/>
    <property type="match status" value="1"/>
</dbReference>
<evidence type="ECO:0000313" key="3">
    <source>
        <dbReference type="Proteomes" id="UP001371218"/>
    </source>
</evidence>
<dbReference type="EMBL" id="JBBUTG010000004">
    <property type="protein sequence ID" value="MEK8030811.1"/>
    <property type="molecule type" value="Genomic_DNA"/>
</dbReference>
<reference evidence="2 3" key="1">
    <citation type="submission" date="2024-04" db="EMBL/GenBank/DDBJ databases">
        <title>Novel species of the genus Ideonella isolated from streams.</title>
        <authorList>
            <person name="Lu H."/>
        </authorList>
    </citation>
    <scope>NUCLEOTIDE SEQUENCE [LARGE SCALE GENOMIC DNA]</scope>
    <source>
        <strain evidence="2 3">DXS29W</strain>
    </source>
</reference>
<keyword evidence="1" id="KW-1133">Transmembrane helix</keyword>
<proteinExistence type="predicted"/>
<keyword evidence="1" id="KW-0812">Transmembrane</keyword>
<dbReference type="PANTHER" id="PTHR34351">
    <property type="entry name" value="SLR1927 PROTEIN-RELATED"/>
    <property type="match status" value="1"/>
</dbReference>
<dbReference type="Proteomes" id="UP001371218">
    <property type="component" value="Unassembled WGS sequence"/>
</dbReference>
<accession>A0ABU9BM29</accession>
<sequence>MSNVLRAIRRRIEIWWEGRHQPSEQWVLSQRNIYIVPTRAGLFFGMTLMVLLVGSINYQLNLGYALTFLLAGSALASMHMTHNSLRGLTLHARAPAPVFAGDRATLELVVTNPGAARHGLGFGARQGQGPVQLAFAEITAAGQSPVVIGVLAEQRGLHPLPLLKIETRFPFGLFRAWSLWRPAGQLCVYPRPEQPAAALPPAAPVAGGMAPARSASGGEFDGLRPWRRGDTLRQVAWKKVARTGELVSREGRESARHELWLDWSSTRQPETEARLSRLAAWVLMAERQGLAYGLRLPGLELPPQQGAGHRHAALSALAAWS</sequence>